<organism evidence="4 5">
    <name type="scientific">Mytilus coruscus</name>
    <name type="common">Sea mussel</name>
    <dbReference type="NCBI Taxonomy" id="42192"/>
    <lineage>
        <taxon>Eukaryota</taxon>
        <taxon>Metazoa</taxon>
        <taxon>Spiralia</taxon>
        <taxon>Lophotrochozoa</taxon>
        <taxon>Mollusca</taxon>
        <taxon>Bivalvia</taxon>
        <taxon>Autobranchia</taxon>
        <taxon>Pteriomorphia</taxon>
        <taxon>Mytilida</taxon>
        <taxon>Mytiloidea</taxon>
        <taxon>Mytilidae</taxon>
        <taxon>Mytilinae</taxon>
        <taxon>Mytilus</taxon>
    </lineage>
</organism>
<feature type="compositionally biased region" description="Polar residues" evidence="1">
    <location>
        <begin position="184"/>
        <end position="201"/>
    </location>
</feature>
<protein>
    <submittedName>
        <fullName evidence="4">HECA</fullName>
    </submittedName>
</protein>
<feature type="domain" description="Headcase N-terminal" evidence="2">
    <location>
        <begin position="48"/>
        <end position="148"/>
    </location>
</feature>
<dbReference type="PANTHER" id="PTHR13425:SF3">
    <property type="entry name" value="HEADCASE PROTEIN HOMOLOG"/>
    <property type="match status" value="1"/>
</dbReference>
<evidence type="ECO:0000313" key="4">
    <source>
        <dbReference type="EMBL" id="CAC5358948.1"/>
    </source>
</evidence>
<sequence>MPHRKHQKVHLHNVVKKDVENNNVQAAAETRAPVVEENDNRAGPKLVKCCVPLTCTSPEDLINPKEPEKSVKVFCNNEACNFSKWMHKDCFEEWEETVLSYLRSCGRARSWSEKQRLQNLWTKKGYDLAFKACDCKCGRGHIRKDLDYFPTPQVAVVDNKNKKKPKKKNDKPAPVVSNGKGGHATTSIPHNNNNQIHSAPINTTNVNNNNNNTSNNNHHVSNTNHIISTQRSRTDSVSSSGSLPRSSGSIGSSSSPTPSSPIVNGNMNPPAFPKSPKTVDVHSFNANTSFRRRQDLSAFTFLPRHKQNPYHIKMDDDGTDDTRNFILSHLTSYKICSLSCVICKSGLPVFDRYPMIDGTFFLSPQAYGDGVVQVISDGRLQFINAVCVQCLEKGTDMRCASCKCPWDGSALQLGTMYTYDIFAATPCCQKRLTCKQCRRAVVDVNTGLTFYSQYSRMIACPYCKAYDFHFIRPLNETFNVRAKQSIWN</sequence>
<feature type="compositionally biased region" description="Low complexity" evidence="1">
    <location>
        <begin position="202"/>
        <end position="261"/>
    </location>
</feature>
<dbReference type="InterPro" id="IPR031947">
    <property type="entry name" value="Headcase_mid"/>
</dbReference>
<dbReference type="Pfam" id="PF16002">
    <property type="entry name" value="Headcase"/>
    <property type="match status" value="1"/>
</dbReference>
<name>A0A6J8A1A6_MYTCO</name>
<dbReference type="OrthoDB" id="10012848at2759"/>
<feature type="region of interest" description="Disordered" evidence="1">
    <location>
        <begin position="157"/>
        <end position="279"/>
    </location>
</feature>
<gene>
    <name evidence="4" type="ORF">MCOR_1989</name>
</gene>
<keyword evidence="5" id="KW-1185">Reference proteome</keyword>
<dbReference type="PANTHER" id="PTHR13425">
    <property type="entry name" value="HEADCASE PROTEIN"/>
    <property type="match status" value="1"/>
</dbReference>
<proteinExistence type="predicted"/>
<dbReference type="Proteomes" id="UP000507470">
    <property type="component" value="Unassembled WGS sequence"/>
</dbReference>
<evidence type="ECO:0000259" key="3">
    <source>
        <dbReference type="Pfam" id="PF16002"/>
    </source>
</evidence>
<dbReference type="InterPro" id="IPR054537">
    <property type="entry name" value="HECA_N"/>
</dbReference>
<dbReference type="Pfam" id="PF15353">
    <property type="entry name" value="HECA_N"/>
    <property type="match status" value="1"/>
</dbReference>
<dbReference type="EMBL" id="CACVKT020000419">
    <property type="protein sequence ID" value="CAC5358948.1"/>
    <property type="molecule type" value="Genomic_DNA"/>
</dbReference>
<dbReference type="AlphaFoldDB" id="A0A6J8A1A6"/>
<feature type="domain" description="Headcase middle" evidence="3">
    <location>
        <begin position="285"/>
        <end position="474"/>
    </location>
</feature>
<evidence type="ECO:0000313" key="5">
    <source>
        <dbReference type="Proteomes" id="UP000507470"/>
    </source>
</evidence>
<evidence type="ECO:0000259" key="2">
    <source>
        <dbReference type="Pfam" id="PF15353"/>
    </source>
</evidence>
<reference evidence="4 5" key="1">
    <citation type="submission" date="2020-06" db="EMBL/GenBank/DDBJ databases">
        <authorList>
            <person name="Li R."/>
            <person name="Bekaert M."/>
        </authorList>
    </citation>
    <scope>NUCLEOTIDE SEQUENCE [LARGE SCALE GENOMIC DNA]</scope>
    <source>
        <strain evidence="5">wild</strain>
    </source>
</reference>
<evidence type="ECO:0000256" key="1">
    <source>
        <dbReference type="SAM" id="MobiDB-lite"/>
    </source>
</evidence>
<accession>A0A6J8A1A6</accession>
<dbReference type="InterPro" id="IPR026066">
    <property type="entry name" value="Headcase"/>
</dbReference>